<evidence type="ECO:0000313" key="1">
    <source>
        <dbReference type="EMBL" id="AES90956.1"/>
    </source>
</evidence>
<dbReference type="PaxDb" id="3880-AES90956"/>
<evidence type="ECO:0000313" key="3">
    <source>
        <dbReference type="Proteomes" id="UP000002051"/>
    </source>
</evidence>
<proteinExistence type="predicted"/>
<reference evidence="1 3" key="2">
    <citation type="journal article" date="2014" name="BMC Genomics">
        <title>An improved genome release (version Mt4.0) for the model legume Medicago truncatula.</title>
        <authorList>
            <person name="Tang H."/>
            <person name="Krishnakumar V."/>
            <person name="Bidwell S."/>
            <person name="Rosen B."/>
            <person name="Chan A."/>
            <person name="Zhou S."/>
            <person name="Gentzbittel L."/>
            <person name="Childs K.L."/>
            <person name="Yandell M."/>
            <person name="Gundlach H."/>
            <person name="Mayer K.F."/>
            <person name="Schwartz D.C."/>
            <person name="Town C.D."/>
        </authorList>
    </citation>
    <scope>GENOME REANNOTATION</scope>
    <source>
        <strain evidence="2 3">cv. Jemalong A17</strain>
    </source>
</reference>
<dbReference type="EMBL" id="CM001220">
    <property type="protein sequence ID" value="AES90956.1"/>
    <property type="molecule type" value="Genomic_DNA"/>
</dbReference>
<evidence type="ECO:0000313" key="2">
    <source>
        <dbReference type="EnsemblPlants" id="AES90956"/>
    </source>
</evidence>
<dbReference type="HOGENOM" id="CLU_1984898_0_0_1"/>
<accession>G7JK44</accession>
<dbReference type="AlphaFoldDB" id="G7JK44"/>
<reference evidence="2" key="3">
    <citation type="submission" date="2015-04" db="UniProtKB">
        <authorList>
            <consortium name="EnsemblPlants"/>
        </authorList>
    </citation>
    <scope>IDENTIFICATION</scope>
    <source>
        <strain evidence="2">cv. Jemalong A17</strain>
    </source>
</reference>
<organism evidence="1 3">
    <name type="scientific">Medicago truncatula</name>
    <name type="common">Barrel medic</name>
    <name type="synonym">Medicago tribuloides</name>
    <dbReference type="NCBI Taxonomy" id="3880"/>
    <lineage>
        <taxon>Eukaryota</taxon>
        <taxon>Viridiplantae</taxon>
        <taxon>Streptophyta</taxon>
        <taxon>Embryophyta</taxon>
        <taxon>Tracheophyta</taxon>
        <taxon>Spermatophyta</taxon>
        <taxon>Magnoliopsida</taxon>
        <taxon>eudicotyledons</taxon>
        <taxon>Gunneridae</taxon>
        <taxon>Pentapetalae</taxon>
        <taxon>rosids</taxon>
        <taxon>fabids</taxon>
        <taxon>Fabales</taxon>
        <taxon>Fabaceae</taxon>
        <taxon>Papilionoideae</taxon>
        <taxon>50 kb inversion clade</taxon>
        <taxon>NPAAA clade</taxon>
        <taxon>Hologalegina</taxon>
        <taxon>IRL clade</taxon>
        <taxon>Trifolieae</taxon>
        <taxon>Medicago</taxon>
    </lineage>
</organism>
<dbReference type="Proteomes" id="UP000002051">
    <property type="component" value="Chromosome 4"/>
</dbReference>
<reference evidence="1 3" key="1">
    <citation type="journal article" date="2011" name="Nature">
        <title>The Medicago genome provides insight into the evolution of rhizobial symbioses.</title>
        <authorList>
            <person name="Young N.D."/>
            <person name="Debelle F."/>
            <person name="Oldroyd G.E."/>
            <person name="Geurts R."/>
            <person name="Cannon S.B."/>
            <person name="Udvardi M.K."/>
            <person name="Benedito V.A."/>
            <person name="Mayer K.F."/>
            <person name="Gouzy J."/>
            <person name="Schoof H."/>
            <person name="Van de Peer Y."/>
            <person name="Proost S."/>
            <person name="Cook D.R."/>
            <person name="Meyers B.C."/>
            <person name="Spannagl M."/>
            <person name="Cheung F."/>
            <person name="De Mita S."/>
            <person name="Krishnakumar V."/>
            <person name="Gundlach H."/>
            <person name="Zhou S."/>
            <person name="Mudge J."/>
            <person name="Bharti A.K."/>
            <person name="Murray J.D."/>
            <person name="Naoumkina M.A."/>
            <person name="Rosen B."/>
            <person name="Silverstein K.A."/>
            <person name="Tang H."/>
            <person name="Rombauts S."/>
            <person name="Zhao P.X."/>
            <person name="Zhou P."/>
            <person name="Barbe V."/>
            <person name="Bardou P."/>
            <person name="Bechner M."/>
            <person name="Bellec A."/>
            <person name="Berger A."/>
            <person name="Berges H."/>
            <person name="Bidwell S."/>
            <person name="Bisseling T."/>
            <person name="Choisne N."/>
            <person name="Couloux A."/>
            <person name="Denny R."/>
            <person name="Deshpande S."/>
            <person name="Dai X."/>
            <person name="Doyle J.J."/>
            <person name="Dudez A.M."/>
            <person name="Farmer A.D."/>
            <person name="Fouteau S."/>
            <person name="Franken C."/>
            <person name="Gibelin C."/>
            <person name="Gish J."/>
            <person name="Goldstein S."/>
            <person name="Gonzalez A.J."/>
            <person name="Green P.J."/>
            <person name="Hallab A."/>
            <person name="Hartog M."/>
            <person name="Hua A."/>
            <person name="Humphray S.J."/>
            <person name="Jeong D.H."/>
            <person name="Jing Y."/>
            <person name="Jocker A."/>
            <person name="Kenton S.M."/>
            <person name="Kim D.J."/>
            <person name="Klee K."/>
            <person name="Lai H."/>
            <person name="Lang C."/>
            <person name="Lin S."/>
            <person name="Macmil S.L."/>
            <person name="Magdelenat G."/>
            <person name="Matthews L."/>
            <person name="McCorrison J."/>
            <person name="Monaghan E.L."/>
            <person name="Mun J.H."/>
            <person name="Najar F.Z."/>
            <person name="Nicholson C."/>
            <person name="Noirot C."/>
            <person name="O'Bleness M."/>
            <person name="Paule C.R."/>
            <person name="Poulain J."/>
            <person name="Prion F."/>
            <person name="Qin B."/>
            <person name="Qu C."/>
            <person name="Retzel E.F."/>
            <person name="Riddle C."/>
            <person name="Sallet E."/>
            <person name="Samain S."/>
            <person name="Samson N."/>
            <person name="Sanders I."/>
            <person name="Saurat O."/>
            <person name="Scarpelli C."/>
            <person name="Schiex T."/>
            <person name="Segurens B."/>
            <person name="Severin A.J."/>
            <person name="Sherrier D.J."/>
            <person name="Shi R."/>
            <person name="Sims S."/>
            <person name="Singer S.R."/>
            <person name="Sinharoy S."/>
            <person name="Sterck L."/>
            <person name="Viollet A."/>
            <person name="Wang B.B."/>
            <person name="Wang K."/>
            <person name="Wang M."/>
            <person name="Wang X."/>
            <person name="Warfsmann J."/>
            <person name="Weissenbach J."/>
            <person name="White D.D."/>
            <person name="White J.D."/>
            <person name="Wiley G.B."/>
            <person name="Wincker P."/>
            <person name="Xing Y."/>
            <person name="Yang L."/>
            <person name="Yao Z."/>
            <person name="Ying F."/>
            <person name="Zhai J."/>
            <person name="Zhou L."/>
            <person name="Zuber A."/>
            <person name="Denarie J."/>
            <person name="Dixon R.A."/>
            <person name="May G.D."/>
            <person name="Schwartz D.C."/>
            <person name="Rogers J."/>
            <person name="Quetier F."/>
            <person name="Town C.D."/>
            <person name="Roe B.A."/>
        </authorList>
    </citation>
    <scope>NUCLEOTIDE SEQUENCE [LARGE SCALE GENOMIC DNA]</scope>
    <source>
        <strain evidence="1">A17</strain>
        <strain evidence="2 3">cv. Jemalong A17</strain>
    </source>
</reference>
<name>G7JK44_MEDTR</name>
<keyword evidence="3" id="KW-1185">Reference proteome</keyword>
<dbReference type="EnsemblPlants" id="AES90956">
    <property type="protein sequence ID" value="AES90956"/>
    <property type="gene ID" value="MTR_4g101640"/>
</dbReference>
<gene>
    <name evidence="1" type="ordered locus">MTR_4g101640</name>
</gene>
<protein>
    <submittedName>
        <fullName evidence="1 2">Uncharacterized protein</fullName>
    </submittedName>
</protein>
<sequence length="126" mass="15050">MISRSEKSKLPFTAQCQCTNKHMRKSVSCAIVKDEEVTCTKDEEYKVLVEERYIKDRWKRYFHNLFNERYEILPYFDRLDIREEDRNYNYCCQVQAHGVKEVLKSMGNGKEVGQTIYLLTGTKNTF</sequence>